<dbReference type="OrthoDB" id="164118at2"/>
<feature type="transmembrane region" description="Helical" evidence="1">
    <location>
        <begin position="199"/>
        <end position="225"/>
    </location>
</feature>
<keyword evidence="1" id="KW-1133">Transmembrane helix</keyword>
<dbReference type="Proteomes" id="UP000198921">
    <property type="component" value="Unassembled WGS sequence"/>
</dbReference>
<dbReference type="STRING" id="1137993.SAMN05660209_01755"/>
<protein>
    <submittedName>
        <fullName evidence="2">Predicted metal-binding membrane protein</fullName>
    </submittedName>
</protein>
<dbReference type="Pfam" id="PF09948">
    <property type="entry name" value="PpoB2"/>
    <property type="match status" value="1"/>
</dbReference>
<keyword evidence="3" id="KW-1185">Reference proteome</keyword>
<sequence length="276" mass="29344">MSAPAPARLTPDPGLTPAFAAVRARLGLVAVLFALAGVGWWWTARQMQGMDEGPWTGLGALGWFLGVWVVMMAAMMFPSVAPTVALYSRMTRKRSPLSPLLFVGGYLVTWAGAGLVAFALVATVDEVAGDVLAWDRAGRWVAGATLVVAAVYELTPLKDVCLGKCRSPLGFLLGSWRDGRWGALRMGARHGGWCVGCCWALMASLFALGVMSVVWMAFVAGLIAIEKTLPWRRVANYGTAVVLLTLGVLLWLAPHGIPALTVPGDGMVDEMEPMGS</sequence>
<keyword evidence="1" id="KW-0812">Transmembrane</keyword>
<feature type="transmembrane region" description="Helical" evidence="1">
    <location>
        <begin position="234"/>
        <end position="253"/>
    </location>
</feature>
<dbReference type="RefSeq" id="WP_091153808.1">
    <property type="nucleotide sequence ID" value="NZ_FNOT01000004.1"/>
</dbReference>
<gene>
    <name evidence="2" type="ORF">SAMN05660209_01755</name>
</gene>
<evidence type="ECO:0000256" key="1">
    <source>
        <dbReference type="SAM" id="Phobius"/>
    </source>
</evidence>
<dbReference type="AlphaFoldDB" id="A0A1H3G8A6"/>
<organism evidence="2 3">
    <name type="scientific">Geodermatophilus africanus</name>
    <dbReference type="NCBI Taxonomy" id="1137993"/>
    <lineage>
        <taxon>Bacteria</taxon>
        <taxon>Bacillati</taxon>
        <taxon>Actinomycetota</taxon>
        <taxon>Actinomycetes</taxon>
        <taxon>Geodermatophilales</taxon>
        <taxon>Geodermatophilaceae</taxon>
        <taxon>Geodermatophilus</taxon>
    </lineage>
</organism>
<reference evidence="3" key="1">
    <citation type="submission" date="2016-10" db="EMBL/GenBank/DDBJ databases">
        <authorList>
            <person name="Varghese N."/>
            <person name="Submissions S."/>
        </authorList>
    </citation>
    <scope>NUCLEOTIDE SEQUENCE [LARGE SCALE GENOMIC DNA]</scope>
    <source>
        <strain evidence="3">DSM 45422</strain>
    </source>
</reference>
<keyword evidence="1" id="KW-0472">Membrane</keyword>
<feature type="transmembrane region" description="Helical" evidence="1">
    <location>
        <begin position="100"/>
        <end position="122"/>
    </location>
</feature>
<name>A0A1H3G8A6_9ACTN</name>
<dbReference type="EMBL" id="FNOT01000004">
    <property type="protein sequence ID" value="SDX98878.1"/>
    <property type="molecule type" value="Genomic_DNA"/>
</dbReference>
<evidence type="ECO:0000313" key="3">
    <source>
        <dbReference type="Proteomes" id="UP000198921"/>
    </source>
</evidence>
<proteinExistence type="predicted"/>
<feature type="transmembrane region" description="Helical" evidence="1">
    <location>
        <begin position="63"/>
        <end position="88"/>
    </location>
</feature>
<evidence type="ECO:0000313" key="2">
    <source>
        <dbReference type="EMBL" id="SDX98878.1"/>
    </source>
</evidence>
<accession>A0A1H3G8A6</accession>
<dbReference type="InterPro" id="IPR018688">
    <property type="entry name" value="PpoB2-like"/>
</dbReference>
<feature type="transmembrane region" description="Helical" evidence="1">
    <location>
        <begin position="26"/>
        <end position="43"/>
    </location>
</feature>